<dbReference type="Proteomes" id="UP000054248">
    <property type="component" value="Unassembled WGS sequence"/>
</dbReference>
<dbReference type="OrthoDB" id="3235373at2759"/>
<name>A0A0C3QKB3_9AGAM</name>
<dbReference type="HOGENOM" id="CLU_681842_0_0_1"/>
<dbReference type="Gene3D" id="3.40.50.1460">
    <property type="match status" value="1"/>
</dbReference>
<dbReference type="AlphaFoldDB" id="A0A0C3QKB3"/>
<organism evidence="1 2">
    <name type="scientific">Tulasnella calospora MUT 4182</name>
    <dbReference type="NCBI Taxonomy" id="1051891"/>
    <lineage>
        <taxon>Eukaryota</taxon>
        <taxon>Fungi</taxon>
        <taxon>Dikarya</taxon>
        <taxon>Basidiomycota</taxon>
        <taxon>Agaricomycotina</taxon>
        <taxon>Agaricomycetes</taxon>
        <taxon>Cantharellales</taxon>
        <taxon>Tulasnellaceae</taxon>
        <taxon>Tulasnella</taxon>
    </lineage>
</organism>
<reference evidence="2" key="2">
    <citation type="submission" date="2015-01" db="EMBL/GenBank/DDBJ databases">
        <title>Evolutionary Origins and Diversification of the Mycorrhizal Mutualists.</title>
        <authorList>
            <consortium name="DOE Joint Genome Institute"/>
            <consortium name="Mycorrhizal Genomics Consortium"/>
            <person name="Kohler A."/>
            <person name="Kuo A."/>
            <person name="Nagy L.G."/>
            <person name="Floudas D."/>
            <person name="Copeland A."/>
            <person name="Barry K.W."/>
            <person name="Cichocki N."/>
            <person name="Veneault-Fourrey C."/>
            <person name="LaButti K."/>
            <person name="Lindquist E.A."/>
            <person name="Lipzen A."/>
            <person name="Lundell T."/>
            <person name="Morin E."/>
            <person name="Murat C."/>
            <person name="Riley R."/>
            <person name="Ohm R."/>
            <person name="Sun H."/>
            <person name="Tunlid A."/>
            <person name="Henrissat B."/>
            <person name="Grigoriev I.V."/>
            <person name="Hibbett D.S."/>
            <person name="Martin F."/>
        </authorList>
    </citation>
    <scope>NUCLEOTIDE SEQUENCE [LARGE SCALE GENOMIC DNA]</scope>
    <source>
        <strain evidence="2">MUT 4182</strain>
    </source>
</reference>
<accession>A0A0C3QKB3</accession>
<reference evidence="1 2" key="1">
    <citation type="submission" date="2014-04" db="EMBL/GenBank/DDBJ databases">
        <authorList>
            <consortium name="DOE Joint Genome Institute"/>
            <person name="Kuo A."/>
            <person name="Girlanda M."/>
            <person name="Perotto S."/>
            <person name="Kohler A."/>
            <person name="Nagy L.G."/>
            <person name="Floudas D."/>
            <person name="Copeland A."/>
            <person name="Barry K.W."/>
            <person name="Cichocki N."/>
            <person name="Veneault-Fourrey C."/>
            <person name="LaButti K."/>
            <person name="Lindquist E.A."/>
            <person name="Lipzen A."/>
            <person name="Lundell T."/>
            <person name="Morin E."/>
            <person name="Murat C."/>
            <person name="Sun H."/>
            <person name="Tunlid A."/>
            <person name="Henrissat B."/>
            <person name="Grigoriev I.V."/>
            <person name="Hibbett D.S."/>
            <person name="Martin F."/>
            <person name="Nordberg H.P."/>
            <person name="Cantor M.N."/>
            <person name="Hua S.X."/>
        </authorList>
    </citation>
    <scope>NUCLEOTIDE SEQUENCE [LARGE SCALE GENOMIC DNA]</scope>
    <source>
        <strain evidence="1 2">MUT 4182</strain>
    </source>
</reference>
<gene>
    <name evidence="1" type="ORF">M407DRAFT_210301</name>
</gene>
<keyword evidence="2" id="KW-1185">Reference proteome</keyword>
<protein>
    <submittedName>
        <fullName evidence="1">Uncharacterized protein</fullName>
    </submittedName>
</protein>
<proteinExistence type="predicted"/>
<evidence type="ECO:0000313" key="2">
    <source>
        <dbReference type="Proteomes" id="UP000054248"/>
    </source>
</evidence>
<sequence>MERHQKPSDAFSTLFVAPRVRISPILGGIPSRFNTFLVHFDEGARCIRRIFPSLSPLPFREKSNPEWGSENSGIDERNFQILAHYAGWVTTGNKGDHNLQLNTVLNDVQILLDSLKYKHGDTSRRWYFVTDFDAYYNGAQVPRATLSGTDTVVLPTNEGILGILREASREGGSGFVHLVNLTLWTTPGGVHFITPEANEKIRYTQVSDGSPNKEAFIVGTDGVRLYGRDFIECLSEGDEKRRGTLTLSFDMCNATEFLAGIIKLPYQYRSPNFDGGANDPAATTRSTNQLVVISASQRDQFAGEYCRCGALTYLLATALMEESDGQQASTASDIIRYIHGVCETQPNRDYLQTPQIASRYPLTGSFWLLPEYHSVL</sequence>
<evidence type="ECO:0000313" key="1">
    <source>
        <dbReference type="EMBL" id="KIO32910.1"/>
    </source>
</evidence>
<dbReference type="EMBL" id="KN822951">
    <property type="protein sequence ID" value="KIO32910.1"/>
    <property type="molecule type" value="Genomic_DNA"/>
</dbReference>